<evidence type="ECO:0008006" key="4">
    <source>
        <dbReference type="Google" id="ProtNLM"/>
    </source>
</evidence>
<organism evidence="2 3">
    <name type="scientific">Coemansia reversa (strain ATCC 12441 / NRRL 1564)</name>
    <dbReference type="NCBI Taxonomy" id="763665"/>
    <lineage>
        <taxon>Eukaryota</taxon>
        <taxon>Fungi</taxon>
        <taxon>Fungi incertae sedis</taxon>
        <taxon>Zoopagomycota</taxon>
        <taxon>Kickxellomycotina</taxon>
        <taxon>Kickxellomycetes</taxon>
        <taxon>Kickxellales</taxon>
        <taxon>Kickxellaceae</taxon>
        <taxon>Coemansia</taxon>
    </lineage>
</organism>
<evidence type="ECO:0000313" key="3">
    <source>
        <dbReference type="Proteomes" id="UP000242474"/>
    </source>
</evidence>
<evidence type="ECO:0000256" key="1">
    <source>
        <dbReference type="SAM" id="Phobius"/>
    </source>
</evidence>
<dbReference type="AlphaFoldDB" id="A0A2G5B7D8"/>
<reference evidence="2 3" key="1">
    <citation type="journal article" date="2015" name="Genome Biol. Evol.">
        <title>Phylogenomic analyses indicate that early fungi evolved digesting cell walls of algal ancestors of land plants.</title>
        <authorList>
            <person name="Chang Y."/>
            <person name="Wang S."/>
            <person name="Sekimoto S."/>
            <person name="Aerts A.L."/>
            <person name="Choi C."/>
            <person name="Clum A."/>
            <person name="LaButti K.M."/>
            <person name="Lindquist E.A."/>
            <person name="Yee Ngan C."/>
            <person name="Ohm R.A."/>
            <person name="Salamov A.A."/>
            <person name="Grigoriev I.V."/>
            <person name="Spatafora J.W."/>
            <person name="Berbee M.L."/>
        </authorList>
    </citation>
    <scope>NUCLEOTIDE SEQUENCE [LARGE SCALE GENOMIC DNA]</scope>
    <source>
        <strain evidence="2 3">NRRL 1564</strain>
    </source>
</reference>
<proteinExistence type="predicted"/>
<feature type="transmembrane region" description="Helical" evidence="1">
    <location>
        <begin position="88"/>
        <end position="110"/>
    </location>
</feature>
<keyword evidence="1" id="KW-1133">Transmembrane helix</keyword>
<keyword evidence="3" id="KW-1185">Reference proteome</keyword>
<dbReference type="Proteomes" id="UP000242474">
    <property type="component" value="Unassembled WGS sequence"/>
</dbReference>
<feature type="transmembrane region" description="Helical" evidence="1">
    <location>
        <begin position="170"/>
        <end position="193"/>
    </location>
</feature>
<gene>
    <name evidence="2" type="ORF">COEREDRAFT_9965</name>
</gene>
<name>A0A2G5B7D8_COERN</name>
<protein>
    <recommendedName>
        <fullName evidence="4">MARVEL domain-containing protein</fullName>
    </recommendedName>
</protein>
<accession>A0A2G5B7D8</accession>
<keyword evidence="1" id="KW-0472">Membrane</keyword>
<dbReference type="EMBL" id="KZ303512">
    <property type="protein sequence ID" value="PIA14892.1"/>
    <property type="molecule type" value="Genomic_DNA"/>
</dbReference>
<feature type="transmembrane region" description="Helical" evidence="1">
    <location>
        <begin position="53"/>
        <end position="76"/>
    </location>
</feature>
<sequence length="209" mass="23046">MLRGFVLTVVMVLLTLQFLASLFETALYAGEKIYLDKNDLAYTKGWLYNFKWAIKPISAVVALGLVLPAMCSCCCGGPDRRFGTGGRVFPSVLAFFSVALTVLWAIIVGFQVRNNDKTRVSVLVDDTINRGMFVYPLGDGFSLKNDCGTIPFTLVDHGTTACKLLKAESAISIVCLGLWALTLILSMFLFCIVRRSRVKSALDVKQPHY</sequence>
<evidence type="ECO:0000313" key="2">
    <source>
        <dbReference type="EMBL" id="PIA14892.1"/>
    </source>
</evidence>
<dbReference type="OrthoDB" id="5570839at2759"/>
<keyword evidence="1" id="KW-0812">Transmembrane</keyword>